<dbReference type="SUPFAM" id="SSF50876">
    <property type="entry name" value="Avidin/streptavidin"/>
    <property type="match status" value="1"/>
</dbReference>
<evidence type="ECO:0000313" key="7">
    <source>
        <dbReference type="EMBL" id="MFC6093002.1"/>
    </source>
</evidence>
<dbReference type="PRINTS" id="PR00709">
    <property type="entry name" value="AVIDIN"/>
</dbReference>
<keyword evidence="3" id="KW-0964">Secreted</keyword>
<evidence type="ECO:0000256" key="1">
    <source>
        <dbReference type="ARBA" id="ARBA00004613"/>
    </source>
</evidence>
<evidence type="ECO:0000256" key="4">
    <source>
        <dbReference type="ARBA" id="ARBA00022729"/>
    </source>
</evidence>
<protein>
    <submittedName>
        <fullName evidence="7">Avidin/streptavidin family protein</fullName>
    </submittedName>
</protein>
<evidence type="ECO:0000256" key="6">
    <source>
        <dbReference type="SAM" id="SignalP"/>
    </source>
</evidence>
<comment type="similarity">
    <text evidence="2">Belongs to the avidin/streptavidin family.</text>
</comment>
<feature type="signal peptide" evidence="6">
    <location>
        <begin position="1"/>
        <end position="25"/>
    </location>
</feature>
<comment type="subcellular location">
    <subcellularLocation>
        <location evidence="1">Secreted</location>
    </subcellularLocation>
</comment>
<dbReference type="PANTHER" id="PTHR34399">
    <property type="entry name" value="AVIDIN-RELATED"/>
    <property type="match status" value="1"/>
</dbReference>
<dbReference type="Pfam" id="PF01382">
    <property type="entry name" value="Avidin"/>
    <property type="match status" value="1"/>
</dbReference>
<reference evidence="8" key="1">
    <citation type="journal article" date="2019" name="Int. J. Syst. Evol. Microbiol.">
        <title>The Global Catalogue of Microorganisms (GCM) 10K type strain sequencing project: providing services to taxonomists for standard genome sequencing and annotation.</title>
        <authorList>
            <consortium name="The Broad Institute Genomics Platform"/>
            <consortium name="The Broad Institute Genome Sequencing Center for Infectious Disease"/>
            <person name="Wu L."/>
            <person name="Ma J."/>
        </authorList>
    </citation>
    <scope>NUCLEOTIDE SEQUENCE [LARGE SCALE GENOMIC DNA]</scope>
    <source>
        <strain evidence="8">CGMCC 4.7246</strain>
    </source>
</reference>
<dbReference type="RefSeq" id="WP_380639761.1">
    <property type="nucleotide sequence ID" value="NZ_JBHSQO010000036.1"/>
</dbReference>
<dbReference type="InterPro" id="IPR036896">
    <property type="entry name" value="Avidin-like_sf"/>
</dbReference>
<name>A0ABW1PDS9_9PSEU</name>
<dbReference type="Gene3D" id="2.40.128.30">
    <property type="entry name" value="Avidin-like"/>
    <property type="match status" value="1"/>
</dbReference>
<organism evidence="7 8">
    <name type="scientific">Saccharothrix lopnurensis</name>
    <dbReference type="NCBI Taxonomy" id="1670621"/>
    <lineage>
        <taxon>Bacteria</taxon>
        <taxon>Bacillati</taxon>
        <taxon>Actinomycetota</taxon>
        <taxon>Actinomycetes</taxon>
        <taxon>Pseudonocardiales</taxon>
        <taxon>Pseudonocardiaceae</taxon>
        <taxon>Saccharothrix</taxon>
    </lineage>
</organism>
<dbReference type="PROSITE" id="PS51326">
    <property type="entry name" value="AVIDIN_2"/>
    <property type="match status" value="1"/>
</dbReference>
<evidence type="ECO:0000256" key="3">
    <source>
        <dbReference type="ARBA" id="ARBA00022525"/>
    </source>
</evidence>
<keyword evidence="8" id="KW-1185">Reference proteome</keyword>
<gene>
    <name evidence="7" type="ORF">ACFP3R_27340</name>
</gene>
<evidence type="ECO:0000256" key="2">
    <source>
        <dbReference type="ARBA" id="ARBA00006297"/>
    </source>
</evidence>
<keyword evidence="5" id="KW-0092">Biotin</keyword>
<keyword evidence="4 6" id="KW-0732">Signal</keyword>
<dbReference type="InterPro" id="IPR051764">
    <property type="entry name" value="Avidin/Streptavidin-rel"/>
</dbReference>
<evidence type="ECO:0000313" key="8">
    <source>
        <dbReference type="Proteomes" id="UP001596220"/>
    </source>
</evidence>
<dbReference type="InterPro" id="IPR005468">
    <property type="entry name" value="Avidin/str"/>
</dbReference>
<feature type="chain" id="PRO_5045063489" evidence="6">
    <location>
        <begin position="26"/>
        <end position="177"/>
    </location>
</feature>
<dbReference type="InterPro" id="IPR005469">
    <property type="entry name" value="Avidin"/>
</dbReference>
<proteinExistence type="inferred from homology"/>
<sequence>MSRARQVLVIAMAMVLSVLSVSASAAEPQVEEQQQQLSAITGSWYNQLGSEMVITAGPGGTLTGTYESAVGNAENTYVLRGRYDTQPLTTGAGTTLGWTVTYRNSYRNAHSTATWSGQYFAGAQERIVTHWLLTSSTLPADEWSATRVGKDSFSRVEPTPAQVEQAKALGVASPMGL</sequence>
<evidence type="ECO:0000256" key="5">
    <source>
        <dbReference type="ARBA" id="ARBA00023267"/>
    </source>
</evidence>
<dbReference type="EMBL" id="JBHSQO010000036">
    <property type="protein sequence ID" value="MFC6093002.1"/>
    <property type="molecule type" value="Genomic_DNA"/>
</dbReference>
<comment type="caution">
    <text evidence="7">The sequence shown here is derived from an EMBL/GenBank/DDBJ whole genome shotgun (WGS) entry which is preliminary data.</text>
</comment>
<dbReference type="Proteomes" id="UP001596220">
    <property type="component" value="Unassembled WGS sequence"/>
</dbReference>
<accession>A0ABW1PDS9</accession>